<name>A0A3S2UE12_9BACI</name>
<proteinExistence type="predicted"/>
<dbReference type="InterPro" id="IPR032557">
    <property type="entry name" value="DUF4935"/>
</dbReference>
<dbReference type="GeneID" id="87619096"/>
<accession>A0A3S2UE12</accession>
<keyword evidence="3" id="KW-1185">Reference proteome</keyword>
<dbReference type="Proteomes" id="UP000288024">
    <property type="component" value="Unassembled WGS sequence"/>
</dbReference>
<dbReference type="AlphaFoldDB" id="A0A3S2UE12"/>
<feature type="domain" description="DUF4935" evidence="1">
    <location>
        <begin position="3"/>
        <end position="173"/>
    </location>
</feature>
<comment type="caution">
    <text evidence="2">The sequence shown here is derived from an EMBL/GenBank/DDBJ whole genome shotgun (WGS) entry which is preliminary data.</text>
</comment>
<protein>
    <recommendedName>
        <fullName evidence="1">DUF4935 domain-containing protein</fullName>
    </recommendedName>
</protein>
<evidence type="ECO:0000313" key="2">
    <source>
        <dbReference type="EMBL" id="RVT59521.1"/>
    </source>
</evidence>
<sequence>MNIFLDTNLIYRDPFLTKGKNALLLQLAKHEDVKLYINDVVYKEMLRGHKAFIEEQLNKMSQAYNMVSRYLITPSIAIDTEKELELMINCVEEFYVKLEAENQLDWVPYDIDLLPLIVELDMNEKPPFIVKSKGSKHARKEIRDAIIWNTYKLFIQKQQLENCFFITNNTKDFGAPDANQSPAEHPYPLHPDLIDDVNIVAYKNTNDFFAHNEEIINTLFKDENLHIKMLYEDFLPHIEIELRNGLLTELITKNFVNSIKVDVEAYFNEISPRDIHPDYFMGGYVTPSLNGDITDINLEDVTIYGDNIVIAANVVVSMDVNIYLYNPDAEGNEDPVPYAATDTMAADLIVVFLLPINTDNRLEKNNFSFSDYIKDIEPTNLDIQIIATQNTNHTFELLEGKYYEDKGHDLMLEKDGSFFYFKKVSEGEPITAGSRKYTLPDGNHRFIDTKRLKDNYFKS</sequence>
<organism evidence="2 3">
    <name type="scientific">Niallia taxi</name>
    <dbReference type="NCBI Taxonomy" id="2499688"/>
    <lineage>
        <taxon>Bacteria</taxon>
        <taxon>Bacillati</taxon>
        <taxon>Bacillota</taxon>
        <taxon>Bacilli</taxon>
        <taxon>Bacillales</taxon>
        <taxon>Bacillaceae</taxon>
        <taxon>Niallia</taxon>
    </lineage>
</organism>
<reference evidence="2 3" key="1">
    <citation type="submission" date="2019-01" db="EMBL/GenBank/DDBJ databases">
        <title>Bacillus sp. M5HDSG1-1, whole genome shotgun sequence.</title>
        <authorList>
            <person name="Tuo L."/>
        </authorList>
    </citation>
    <scope>NUCLEOTIDE SEQUENCE [LARGE SCALE GENOMIC DNA]</scope>
    <source>
        <strain evidence="2 3">M5HDSG1-1</strain>
    </source>
</reference>
<dbReference type="Pfam" id="PF16289">
    <property type="entry name" value="PIN_12"/>
    <property type="match status" value="1"/>
</dbReference>
<evidence type="ECO:0000259" key="1">
    <source>
        <dbReference type="Pfam" id="PF16289"/>
    </source>
</evidence>
<dbReference type="EMBL" id="RZTZ01000009">
    <property type="protein sequence ID" value="RVT59521.1"/>
    <property type="molecule type" value="Genomic_DNA"/>
</dbReference>
<evidence type="ECO:0000313" key="3">
    <source>
        <dbReference type="Proteomes" id="UP000288024"/>
    </source>
</evidence>
<gene>
    <name evidence="2" type="ORF">EM808_19705</name>
</gene>
<dbReference type="RefSeq" id="WP_127739938.1">
    <property type="nucleotide sequence ID" value="NZ_CAJCKN010000005.1"/>
</dbReference>